<evidence type="ECO:0000256" key="1">
    <source>
        <dbReference type="SAM" id="MobiDB-lite"/>
    </source>
</evidence>
<dbReference type="EMBL" id="CABIKO010000071">
    <property type="protein sequence ID" value="VVA23410.1"/>
    <property type="molecule type" value="Genomic_DNA"/>
</dbReference>
<gene>
    <name evidence="3" type="ORF">ALMOND_2B035968</name>
</gene>
<dbReference type="PRINTS" id="PR00463">
    <property type="entry name" value="EP450I"/>
</dbReference>
<dbReference type="Pfam" id="PF00067">
    <property type="entry name" value="p450"/>
    <property type="match status" value="1"/>
</dbReference>
<feature type="region of interest" description="Disordered" evidence="1">
    <location>
        <begin position="460"/>
        <end position="488"/>
    </location>
</feature>
<dbReference type="InterPro" id="IPR002401">
    <property type="entry name" value="Cyt_P450_E_grp-I"/>
</dbReference>
<dbReference type="PANTHER" id="PTHR47951">
    <property type="entry name" value="OS08G0547900 PROTEIN"/>
    <property type="match status" value="1"/>
</dbReference>
<sequence>MWSPFWDVVASVEKDEAIFIFPTLLALLFTLFWFLLPWKKSRKPTPPMPPGPCGLPLLGYLPFLGPNLHHDFTKLAKTYGPIYRLKLGRKLCFVITSPTLVKQVVRDHDTIFSNRDSTVAAQVASYGGIDIAFGTYGPDWRRLRKVFVSQMLSNANIDACYALRKEEVHKSLNYIYGRAGSAVDLGEVAFMTSINTLKRMIWGGTLQEEKGATDIGVEFRKVVTEIMGLLAKPNVSDFFPVLARFDIQGIRRQQQKAISVTEKIFTSAIEIQMSMPPAENEGLQQKHGRKDLLQFLLEHNKDSATPLTMQELLALLTDVMVGGTDTTTTTVEWVMTELMQNPDELREVQKELTEIVGLNILVEEFHLPKLHYLDAVIKETFRLHPALPLLLPRLPTQSTTIGGYNIPKGSSVFLNIWANQRDPSVWNSPLEFRPKRFLNDQSKFDYKGNRKIKSSIETHGKAKTYKSQSNRSKGTRIRTKEQEGGGAGTRARALSRLYTPSKGHAIDRVLGWLLYPCGESGSKGKWTPTHQEEINNRKDDDQRIALRRIEWWRYEGSNQIGGMKPRKRAR</sequence>
<evidence type="ECO:0000313" key="4">
    <source>
        <dbReference type="Proteomes" id="UP000327085"/>
    </source>
</evidence>
<dbReference type="SUPFAM" id="SSF48264">
    <property type="entry name" value="Cytochrome P450"/>
    <property type="match status" value="1"/>
</dbReference>
<keyword evidence="2" id="KW-1133">Transmembrane helix</keyword>
<dbReference type="Gramene" id="VVA23410">
    <property type="protein sequence ID" value="VVA23410"/>
    <property type="gene ID" value="Prudul26B035968"/>
</dbReference>
<dbReference type="Proteomes" id="UP000327085">
    <property type="component" value="Chromosome 5"/>
</dbReference>
<accession>A0A5E4F7M2</accession>
<feature type="transmembrane region" description="Helical" evidence="2">
    <location>
        <begin position="17"/>
        <end position="36"/>
    </location>
</feature>
<dbReference type="GO" id="GO:0005506">
    <property type="term" value="F:iron ion binding"/>
    <property type="evidence" value="ECO:0007669"/>
    <property type="project" value="InterPro"/>
</dbReference>
<keyword evidence="2" id="KW-0812">Transmembrane</keyword>
<dbReference type="GO" id="GO:0020037">
    <property type="term" value="F:heme binding"/>
    <property type="evidence" value="ECO:0007669"/>
    <property type="project" value="InterPro"/>
</dbReference>
<dbReference type="InterPro" id="IPR001128">
    <property type="entry name" value="Cyt_P450"/>
</dbReference>
<organism evidence="3 4">
    <name type="scientific">Prunus dulcis</name>
    <name type="common">Almond</name>
    <name type="synonym">Amygdalus dulcis</name>
    <dbReference type="NCBI Taxonomy" id="3755"/>
    <lineage>
        <taxon>Eukaryota</taxon>
        <taxon>Viridiplantae</taxon>
        <taxon>Streptophyta</taxon>
        <taxon>Embryophyta</taxon>
        <taxon>Tracheophyta</taxon>
        <taxon>Spermatophyta</taxon>
        <taxon>Magnoliopsida</taxon>
        <taxon>eudicotyledons</taxon>
        <taxon>Gunneridae</taxon>
        <taxon>Pentapetalae</taxon>
        <taxon>rosids</taxon>
        <taxon>fabids</taxon>
        <taxon>Rosales</taxon>
        <taxon>Rosaceae</taxon>
        <taxon>Amygdaloideae</taxon>
        <taxon>Amygdaleae</taxon>
        <taxon>Prunus</taxon>
    </lineage>
</organism>
<dbReference type="Gene3D" id="1.10.630.10">
    <property type="entry name" value="Cytochrome P450"/>
    <property type="match status" value="1"/>
</dbReference>
<protein>
    <submittedName>
        <fullName evidence="3">Uncharacterized protein</fullName>
    </submittedName>
</protein>
<dbReference type="InterPro" id="IPR036396">
    <property type="entry name" value="Cyt_P450_sf"/>
</dbReference>
<evidence type="ECO:0000256" key="2">
    <source>
        <dbReference type="SAM" id="Phobius"/>
    </source>
</evidence>
<dbReference type="GO" id="GO:0016705">
    <property type="term" value="F:oxidoreductase activity, acting on paired donors, with incorporation or reduction of molecular oxygen"/>
    <property type="evidence" value="ECO:0007669"/>
    <property type="project" value="InterPro"/>
</dbReference>
<proteinExistence type="predicted"/>
<dbReference type="PRINTS" id="PR00385">
    <property type="entry name" value="P450"/>
</dbReference>
<reference evidence="4" key="1">
    <citation type="journal article" date="2020" name="Plant J.">
        <title>Transposons played a major role in the diversification between the closely related almond and peach genomes: results from the almond genome sequence.</title>
        <authorList>
            <person name="Alioto T."/>
            <person name="Alexiou K.G."/>
            <person name="Bardil A."/>
            <person name="Barteri F."/>
            <person name="Castanera R."/>
            <person name="Cruz F."/>
            <person name="Dhingra A."/>
            <person name="Duval H."/>
            <person name="Fernandez I Marti A."/>
            <person name="Frias L."/>
            <person name="Galan B."/>
            <person name="Garcia J.L."/>
            <person name="Howad W."/>
            <person name="Gomez-Garrido J."/>
            <person name="Gut M."/>
            <person name="Julca I."/>
            <person name="Morata J."/>
            <person name="Puigdomenech P."/>
            <person name="Ribeca P."/>
            <person name="Rubio Cabetas M.J."/>
            <person name="Vlasova A."/>
            <person name="Wirthensohn M."/>
            <person name="Garcia-Mas J."/>
            <person name="Gabaldon T."/>
            <person name="Casacuberta J.M."/>
            <person name="Arus P."/>
        </authorList>
    </citation>
    <scope>NUCLEOTIDE SEQUENCE [LARGE SCALE GENOMIC DNA]</scope>
    <source>
        <strain evidence="4">cv. Texas</strain>
    </source>
</reference>
<name>A0A5E4F7M2_PRUDU</name>
<dbReference type="GO" id="GO:0004497">
    <property type="term" value="F:monooxygenase activity"/>
    <property type="evidence" value="ECO:0007669"/>
    <property type="project" value="InterPro"/>
</dbReference>
<evidence type="ECO:0000313" key="3">
    <source>
        <dbReference type="EMBL" id="VVA23410.1"/>
    </source>
</evidence>
<keyword evidence="2" id="KW-0472">Membrane</keyword>
<dbReference type="PANTHER" id="PTHR47951:SF7">
    <property type="entry name" value="FLAVONOID 3',5'-HYDROXYLASE-LIKE ISOFORM X1"/>
    <property type="match status" value="1"/>
</dbReference>
<dbReference type="InParanoid" id="A0A5E4F7M2"/>
<dbReference type="AlphaFoldDB" id="A0A5E4F7M2"/>